<reference evidence="2 3" key="1">
    <citation type="submission" date="2015-04" db="EMBL/GenBank/DDBJ databases">
        <title>Genome sequence of Ceratocystis platani, a major pathogen of plane trees.</title>
        <authorList>
            <person name="Belbahri L."/>
        </authorList>
    </citation>
    <scope>NUCLEOTIDE SEQUENCE [LARGE SCALE GENOMIC DNA]</scope>
    <source>
        <strain evidence="2 3">CFO</strain>
    </source>
</reference>
<evidence type="ECO:0000313" key="2">
    <source>
        <dbReference type="EMBL" id="KKF92257.1"/>
    </source>
</evidence>
<dbReference type="EMBL" id="LBBL01000484">
    <property type="protein sequence ID" value="KKF92257.1"/>
    <property type="molecule type" value="Genomic_DNA"/>
</dbReference>
<feature type="chain" id="PRO_5002528216" evidence="1">
    <location>
        <begin position="17"/>
        <end position="406"/>
    </location>
</feature>
<keyword evidence="1" id="KW-0732">Signal</keyword>
<name>A0A0F8CNF3_CERFI</name>
<evidence type="ECO:0000256" key="1">
    <source>
        <dbReference type="SAM" id="SignalP"/>
    </source>
</evidence>
<dbReference type="Proteomes" id="UP000034841">
    <property type="component" value="Unassembled WGS sequence"/>
</dbReference>
<gene>
    <name evidence="2" type="ORF">CFO_g5391</name>
</gene>
<accession>A0A0F8CNF3</accession>
<sequence>MKTSLFFASSLGLAMAIGSDTVVPVPAAAALSAHADPQGLAEASSSRVRDGETSDPVITAAPELELPANLQELKSFEIPYNEDLINNIKKPEDFFGLPDFTVYVYGQKTVISAWAYFTQKLEEVSKGRTSFVAHEFFAAAATTSHAPSFSSGPAIVPGGSAGELAAATQTVDPTITAAPELPPNLNEIDYFKVPYNEKLIEQIKNPEDFFGLPDYTVYTYGRKTVVPAWQHFYKKLREVSQDRTSFIAHEFFAAVTAAARASSSSSGPVSATPAAINAPPVMTDTPQTSNNAVATNPNIDLPDNLHEIPRFEVPYDMSLLDNVKTAEDLANLPDAIVFEHGKMRRVTAIQRFASKLFELVEASTTSINPFDIFKFGPDYDTEEPQASTTFSTIIRTASRDPLEIGV</sequence>
<keyword evidence="3" id="KW-1185">Reference proteome</keyword>
<protein>
    <submittedName>
        <fullName evidence="2">Uncharacterized protein</fullName>
    </submittedName>
</protein>
<proteinExistence type="predicted"/>
<feature type="signal peptide" evidence="1">
    <location>
        <begin position="1"/>
        <end position="16"/>
    </location>
</feature>
<evidence type="ECO:0000313" key="3">
    <source>
        <dbReference type="Proteomes" id="UP000034841"/>
    </source>
</evidence>
<organism evidence="2 3">
    <name type="scientific">Ceratocystis fimbriata f. sp. platani</name>
    <dbReference type="NCBI Taxonomy" id="88771"/>
    <lineage>
        <taxon>Eukaryota</taxon>
        <taxon>Fungi</taxon>
        <taxon>Dikarya</taxon>
        <taxon>Ascomycota</taxon>
        <taxon>Pezizomycotina</taxon>
        <taxon>Sordariomycetes</taxon>
        <taxon>Hypocreomycetidae</taxon>
        <taxon>Microascales</taxon>
        <taxon>Ceratocystidaceae</taxon>
        <taxon>Ceratocystis</taxon>
    </lineage>
</organism>
<comment type="caution">
    <text evidence="2">The sequence shown here is derived from an EMBL/GenBank/DDBJ whole genome shotgun (WGS) entry which is preliminary data.</text>
</comment>
<dbReference type="AlphaFoldDB" id="A0A0F8CNF3"/>